<proteinExistence type="predicted"/>
<reference evidence="1" key="2">
    <citation type="journal article" date="2013" name="J. Bacteriol.">
        <title>Large linear plasmids of Borrelia species that cause relapsing fever.</title>
        <authorList>
            <person name="Miller S.C."/>
            <person name="Porcella S.F."/>
            <person name="Raffel S.J."/>
            <person name="Schwan T.G."/>
            <person name="Barbour A.G."/>
        </authorList>
    </citation>
    <scope>NUCLEOTIDE SEQUENCE</scope>
    <source>
        <strain evidence="1">91E135</strain>
        <plasmid evidence="1">lp150</plasmid>
    </source>
</reference>
<accession>A0A0R9PTZ6</accession>
<dbReference type="EMBL" id="HM008710">
    <property type="protein sequence ID" value="ALC78600.1"/>
    <property type="molecule type" value="Genomic_DNA"/>
</dbReference>
<organism evidence="1">
    <name type="scientific">Borrelia turicatae (strain 91E135)</name>
    <dbReference type="NCBI Taxonomy" id="314724"/>
    <lineage>
        <taxon>Bacteria</taxon>
        <taxon>Pseudomonadati</taxon>
        <taxon>Spirochaetota</taxon>
        <taxon>Spirochaetia</taxon>
        <taxon>Spirochaetales</taxon>
        <taxon>Borreliaceae</taxon>
        <taxon>Borrelia</taxon>
    </lineage>
</organism>
<reference evidence="1" key="3">
    <citation type="submission" date="2015-06" db="EMBL/GenBank/DDBJ databases">
        <authorList>
            <person name="Hoefler B.C."/>
            <person name="Straight P.D."/>
        </authorList>
    </citation>
    <scope>NUCLEOTIDE SEQUENCE</scope>
    <source>
        <strain evidence="1">91E135</strain>
        <plasmid evidence="1">lp150</plasmid>
    </source>
</reference>
<dbReference type="AlphaFoldDB" id="A0A0R9PTZ6"/>
<name>A0A0R9PTZ6_BORT9</name>
<reference evidence="1" key="1">
    <citation type="submission" date="2012-01" db="EMBL/GenBank/DDBJ databases">
        <authorList>
            <person name="Wikstroem N."/>
        </authorList>
    </citation>
    <scope>NUCLEOTIDE SEQUENCE</scope>
    <source>
        <strain evidence="1">91E135</strain>
        <plasmid evidence="1">lp150</plasmid>
    </source>
</reference>
<geneLocation type="plasmid" evidence="1">
    <name>lp150</name>
</geneLocation>
<evidence type="ECO:0000313" key="1">
    <source>
        <dbReference type="EMBL" id="ALC78600.1"/>
    </source>
</evidence>
<sequence>MYKTILSSFILLRFSCGTFLKDRYHGESEFKNIEKNKDKSISKEKG</sequence>
<protein>
    <submittedName>
        <fullName evidence="1">Uncharacterized protein</fullName>
    </submittedName>
</protein>
<keyword evidence="1" id="KW-0614">Plasmid</keyword>
<gene>
    <name evidence="1" type="ORF">BTA110a</name>
</gene>